<evidence type="ECO:0000256" key="2">
    <source>
        <dbReference type="ARBA" id="ARBA00023194"/>
    </source>
</evidence>
<dbReference type="PRINTS" id="PR00682">
    <property type="entry name" value="IPNSYNTHASE"/>
</dbReference>
<name>A0A939C2Y9_9ACTN</name>
<evidence type="ECO:0000256" key="3">
    <source>
        <dbReference type="RuleBase" id="RU003682"/>
    </source>
</evidence>
<dbReference type="GO" id="GO:0017000">
    <property type="term" value="P:antibiotic biosynthetic process"/>
    <property type="evidence" value="ECO:0007669"/>
    <property type="project" value="UniProtKB-KW"/>
</dbReference>
<dbReference type="PROSITE" id="PS51471">
    <property type="entry name" value="FE2OG_OXY"/>
    <property type="match status" value="1"/>
</dbReference>
<dbReference type="InterPro" id="IPR005123">
    <property type="entry name" value="Oxoglu/Fe-dep_dioxygenase_dom"/>
</dbReference>
<evidence type="ECO:0000313" key="7">
    <source>
        <dbReference type="Proteomes" id="UP000663792"/>
    </source>
</evidence>
<evidence type="ECO:0000259" key="5">
    <source>
        <dbReference type="PROSITE" id="PS51471"/>
    </source>
</evidence>
<keyword evidence="3" id="KW-0408">Iron</keyword>
<dbReference type="Proteomes" id="UP000663792">
    <property type="component" value="Unassembled WGS sequence"/>
</dbReference>
<accession>A0A939C2Y9</accession>
<feature type="region of interest" description="Disordered" evidence="4">
    <location>
        <begin position="350"/>
        <end position="373"/>
    </location>
</feature>
<protein>
    <submittedName>
        <fullName evidence="6">Isopenicillin N synthase family oxygenase</fullName>
    </submittedName>
</protein>
<keyword evidence="3" id="KW-0560">Oxidoreductase</keyword>
<keyword evidence="7" id="KW-1185">Reference proteome</keyword>
<dbReference type="PANTHER" id="PTHR47990">
    <property type="entry name" value="2-OXOGLUTARATE (2OG) AND FE(II)-DEPENDENT OXYGENASE SUPERFAMILY PROTEIN-RELATED"/>
    <property type="match status" value="1"/>
</dbReference>
<reference evidence="6" key="1">
    <citation type="submission" date="2021-01" db="EMBL/GenBank/DDBJ databases">
        <title>YIM 132084 draft genome.</title>
        <authorList>
            <person name="An D."/>
        </authorList>
    </citation>
    <scope>NUCLEOTIDE SEQUENCE</scope>
    <source>
        <strain evidence="6">YIM 132084</strain>
    </source>
</reference>
<dbReference type="RefSeq" id="WP_205261780.1">
    <property type="nucleotide sequence ID" value="NZ_JAERWK010000021.1"/>
</dbReference>
<keyword evidence="3" id="KW-0479">Metal-binding</keyword>
<proteinExistence type="inferred from homology"/>
<organism evidence="6 7">
    <name type="scientific">Nakamurella leprariae</name>
    <dbReference type="NCBI Taxonomy" id="2803911"/>
    <lineage>
        <taxon>Bacteria</taxon>
        <taxon>Bacillati</taxon>
        <taxon>Actinomycetota</taxon>
        <taxon>Actinomycetes</taxon>
        <taxon>Nakamurellales</taxon>
        <taxon>Nakamurellaceae</taxon>
        <taxon>Nakamurella</taxon>
    </lineage>
</organism>
<dbReference type="GO" id="GO:0046872">
    <property type="term" value="F:metal ion binding"/>
    <property type="evidence" value="ECO:0007669"/>
    <property type="project" value="UniProtKB-KW"/>
</dbReference>
<evidence type="ECO:0000256" key="4">
    <source>
        <dbReference type="SAM" id="MobiDB-lite"/>
    </source>
</evidence>
<dbReference type="AlphaFoldDB" id="A0A939C2Y9"/>
<comment type="caution">
    <text evidence="6">The sequence shown here is derived from an EMBL/GenBank/DDBJ whole genome shotgun (WGS) entry which is preliminary data.</text>
</comment>
<dbReference type="InterPro" id="IPR044861">
    <property type="entry name" value="IPNS-like_FE2OG_OXY"/>
</dbReference>
<dbReference type="GO" id="GO:0016491">
    <property type="term" value="F:oxidoreductase activity"/>
    <property type="evidence" value="ECO:0007669"/>
    <property type="project" value="UniProtKB-KW"/>
</dbReference>
<evidence type="ECO:0000313" key="6">
    <source>
        <dbReference type="EMBL" id="MBM9468819.1"/>
    </source>
</evidence>
<sequence length="373" mass="39334">MSTTSLENRSGAPFSVPTVDISAYVTDAPDGTVDGADGAAARAAVAAAMDEACRTVGFVQIVGHGVPDAITAGLAEAMDAFFALDLEAKKAYRTPPEINRGYAPPKSESLSLSLGVEAASRMNDFFEAFNVGAGASAYPGVQLPAGSESDYAENTWPADAPGLDAERYRAAVQAYFAEAARVARTLTRVFADALGLPADFFAARTGHSLDVLRMNNYALPPGTIHLDGDLTGMGEHTDYGIVTVLWADQVAGLQVLDTAGVWHDVMPADGALLINLGDLTARWTNERWMSTLHRVKPPIVDGTIRRRRSAAFFHDGDIDAVIETIPSCLAAGETGFPPITVGEHIQAKLRGSRAGERNTAAERDAARVLSASS</sequence>
<dbReference type="Pfam" id="PF03171">
    <property type="entry name" value="2OG-FeII_Oxy"/>
    <property type="match status" value="1"/>
</dbReference>
<dbReference type="Pfam" id="PF14226">
    <property type="entry name" value="DIOX_N"/>
    <property type="match status" value="1"/>
</dbReference>
<dbReference type="InterPro" id="IPR050231">
    <property type="entry name" value="Iron_ascorbate_oxido_reductase"/>
</dbReference>
<dbReference type="EMBL" id="JAERWK010000021">
    <property type="protein sequence ID" value="MBM9468819.1"/>
    <property type="molecule type" value="Genomic_DNA"/>
</dbReference>
<feature type="domain" description="Fe2OG dioxygenase" evidence="5">
    <location>
        <begin position="208"/>
        <end position="316"/>
    </location>
</feature>
<comment type="similarity">
    <text evidence="3">Belongs to the iron/ascorbate-dependent oxidoreductase family.</text>
</comment>
<dbReference type="SUPFAM" id="SSF51197">
    <property type="entry name" value="Clavaminate synthase-like"/>
    <property type="match status" value="1"/>
</dbReference>
<dbReference type="InterPro" id="IPR027443">
    <property type="entry name" value="IPNS-like_sf"/>
</dbReference>
<comment type="pathway">
    <text evidence="1">Antibiotic biosynthesis.</text>
</comment>
<keyword evidence="2" id="KW-0045">Antibiotic biosynthesis</keyword>
<dbReference type="InterPro" id="IPR026992">
    <property type="entry name" value="DIOX_N"/>
</dbReference>
<evidence type="ECO:0000256" key="1">
    <source>
        <dbReference type="ARBA" id="ARBA00004792"/>
    </source>
</evidence>
<feature type="compositionally biased region" description="Basic and acidic residues" evidence="4">
    <location>
        <begin position="353"/>
        <end position="366"/>
    </location>
</feature>
<gene>
    <name evidence="6" type="ORF">JL106_16165</name>
</gene>
<dbReference type="Gene3D" id="2.60.120.330">
    <property type="entry name" value="B-lactam Antibiotic, Isopenicillin N Synthase, Chain"/>
    <property type="match status" value="1"/>
</dbReference>